<protein>
    <submittedName>
        <fullName evidence="3">RusA family crossover junction endodeoxyribonuclease</fullName>
    </submittedName>
</protein>
<name>A0A1I7ZWR2_9BILA</name>
<dbReference type="Proteomes" id="UP000095287">
    <property type="component" value="Unplaced"/>
</dbReference>
<feature type="region of interest" description="Disordered" evidence="1">
    <location>
        <begin position="1"/>
        <end position="28"/>
    </location>
</feature>
<evidence type="ECO:0000313" key="3">
    <source>
        <dbReference type="WBParaSite" id="L893_g30660.t1"/>
    </source>
</evidence>
<dbReference type="WBParaSite" id="L893_g30660.t1">
    <property type="protein sequence ID" value="L893_g30660.t1"/>
    <property type="gene ID" value="L893_g30660"/>
</dbReference>
<organism evidence="2 3">
    <name type="scientific">Steinernema glaseri</name>
    <dbReference type="NCBI Taxonomy" id="37863"/>
    <lineage>
        <taxon>Eukaryota</taxon>
        <taxon>Metazoa</taxon>
        <taxon>Ecdysozoa</taxon>
        <taxon>Nematoda</taxon>
        <taxon>Chromadorea</taxon>
        <taxon>Rhabditida</taxon>
        <taxon>Tylenchina</taxon>
        <taxon>Panagrolaimomorpha</taxon>
        <taxon>Strongyloidoidea</taxon>
        <taxon>Steinernematidae</taxon>
        <taxon>Steinernema</taxon>
    </lineage>
</organism>
<accession>A0A1I7ZWR2</accession>
<sequence length="143" mass="16544">MWVTQRKADVHMQERSKGYSRQQERNSQKQEGFARRLVVAVLFDDVDPDSDRSAVVRTVDLFREADRELRRKQLKNDITGVLLQLNDFDKKSEFAAENGHAVASRIRVHGTFWSPEGDFWLQPNPVESTLKDTEQIQSLLSTV</sequence>
<dbReference type="AlphaFoldDB" id="A0A1I7ZWR2"/>
<evidence type="ECO:0000256" key="1">
    <source>
        <dbReference type="SAM" id="MobiDB-lite"/>
    </source>
</evidence>
<keyword evidence="2" id="KW-1185">Reference proteome</keyword>
<proteinExistence type="predicted"/>
<reference evidence="3" key="1">
    <citation type="submission" date="2016-11" db="UniProtKB">
        <authorList>
            <consortium name="WormBaseParasite"/>
        </authorList>
    </citation>
    <scope>IDENTIFICATION</scope>
</reference>
<evidence type="ECO:0000313" key="2">
    <source>
        <dbReference type="Proteomes" id="UP000095287"/>
    </source>
</evidence>